<gene>
    <name evidence="3" type="ORF">GH723_02005</name>
</gene>
<name>A0A5Q2RIZ5_9ACTN</name>
<proteinExistence type="predicted"/>
<keyword evidence="2" id="KW-0472">Membrane</keyword>
<feature type="region of interest" description="Disordered" evidence="1">
    <location>
        <begin position="42"/>
        <end position="86"/>
    </location>
</feature>
<organism evidence="3 4">
    <name type="scientific">Actinomarinicola tropica</name>
    <dbReference type="NCBI Taxonomy" id="2789776"/>
    <lineage>
        <taxon>Bacteria</taxon>
        <taxon>Bacillati</taxon>
        <taxon>Actinomycetota</taxon>
        <taxon>Acidimicrobiia</taxon>
        <taxon>Acidimicrobiales</taxon>
        <taxon>Iamiaceae</taxon>
        <taxon>Actinomarinicola</taxon>
    </lineage>
</organism>
<evidence type="ECO:0000256" key="2">
    <source>
        <dbReference type="SAM" id="Phobius"/>
    </source>
</evidence>
<sequence length="86" mass="9220">MSGAGFLLIALVVGVLGTMFVMARHRQGTRPDDAMAEFRREMQALAPPGDGPPPDEPRRFPHRPYPGVAPLGPDDRSRPDAGSGAR</sequence>
<dbReference type="RefSeq" id="WP_153758083.1">
    <property type="nucleotide sequence ID" value="NZ_CP045851.1"/>
</dbReference>
<keyword evidence="2" id="KW-1133">Transmembrane helix</keyword>
<evidence type="ECO:0000313" key="4">
    <source>
        <dbReference type="Proteomes" id="UP000334019"/>
    </source>
</evidence>
<keyword evidence="4" id="KW-1185">Reference proteome</keyword>
<keyword evidence="2" id="KW-0812">Transmembrane</keyword>
<dbReference type="AlphaFoldDB" id="A0A5Q2RIZ5"/>
<dbReference type="Proteomes" id="UP000334019">
    <property type="component" value="Chromosome"/>
</dbReference>
<dbReference type="KEGG" id="atq:GH723_02005"/>
<reference evidence="3 4" key="1">
    <citation type="submission" date="2019-11" db="EMBL/GenBank/DDBJ databases">
        <authorList>
            <person name="He Y."/>
        </authorList>
    </citation>
    <scope>NUCLEOTIDE SEQUENCE [LARGE SCALE GENOMIC DNA]</scope>
    <source>
        <strain evidence="3 4">SCSIO 58843</strain>
    </source>
</reference>
<accession>A0A5Q2RIZ5</accession>
<dbReference type="EMBL" id="CP045851">
    <property type="protein sequence ID" value="QGG93977.1"/>
    <property type="molecule type" value="Genomic_DNA"/>
</dbReference>
<evidence type="ECO:0000256" key="1">
    <source>
        <dbReference type="SAM" id="MobiDB-lite"/>
    </source>
</evidence>
<feature type="transmembrane region" description="Helical" evidence="2">
    <location>
        <begin position="6"/>
        <end position="23"/>
    </location>
</feature>
<protein>
    <submittedName>
        <fullName evidence="3">Uncharacterized protein</fullName>
    </submittedName>
</protein>
<evidence type="ECO:0000313" key="3">
    <source>
        <dbReference type="EMBL" id="QGG93977.1"/>
    </source>
</evidence>